<feature type="coiled-coil region" evidence="3">
    <location>
        <begin position="177"/>
        <end position="231"/>
    </location>
</feature>
<dbReference type="InterPro" id="IPR014905">
    <property type="entry name" value="HIRAN"/>
</dbReference>
<dbReference type="Gene3D" id="3.30.70.2330">
    <property type="match status" value="1"/>
</dbReference>
<accession>A0A653AKH4</accession>
<feature type="domain" description="HIRAN" evidence="4">
    <location>
        <begin position="89"/>
        <end position="143"/>
    </location>
</feature>
<dbReference type="GO" id="GO:0008270">
    <property type="term" value="F:zinc ion binding"/>
    <property type="evidence" value="ECO:0007669"/>
    <property type="project" value="InterPro"/>
</dbReference>
<evidence type="ECO:0000256" key="3">
    <source>
        <dbReference type="SAM" id="Coils"/>
    </source>
</evidence>
<proteinExistence type="predicted"/>
<evidence type="ECO:0000256" key="1">
    <source>
        <dbReference type="ARBA" id="ARBA00022723"/>
    </source>
</evidence>
<dbReference type="AlphaFoldDB" id="A0A653AKH4"/>
<dbReference type="GO" id="GO:0016818">
    <property type="term" value="F:hydrolase activity, acting on acid anhydrides, in phosphorus-containing anhydrides"/>
    <property type="evidence" value="ECO:0007669"/>
    <property type="project" value="InterPro"/>
</dbReference>
<sequence>MGWIISIIIAVVVVNIIIKMSETGKTKNAIESNNTYNSFNYQNWIEDEYKKKIDEFNEKQNDDNFETGIVRDIAIKGLIYKTKKAQKTAEEIEIHSRIWLEREPRNKYDKNAVRVEYLQDNIGYIDADDAPVIAELIDRGAIIDAFISNKIGITLPYLYADVYFYFRKLSPEATLSFREAEEIANELESTIRSYRQQQKRYLKQIDNNKIIDDKEKELKATEKLVKFKEAENKAIEKYNQHCDLYRLENKFQK</sequence>
<organism evidence="5">
    <name type="scientific">uncultured Paludibacter sp</name>
    <dbReference type="NCBI Taxonomy" id="497635"/>
    <lineage>
        <taxon>Bacteria</taxon>
        <taxon>Pseudomonadati</taxon>
        <taxon>Bacteroidota</taxon>
        <taxon>Bacteroidia</taxon>
        <taxon>Bacteroidales</taxon>
        <taxon>Paludibacteraceae</taxon>
        <taxon>Paludibacter</taxon>
        <taxon>environmental samples</taxon>
    </lineage>
</organism>
<name>A0A653AKH4_9BACT</name>
<dbReference type="Pfam" id="PF08797">
    <property type="entry name" value="HIRAN"/>
    <property type="match status" value="1"/>
</dbReference>
<evidence type="ECO:0000256" key="2">
    <source>
        <dbReference type="ARBA" id="ARBA00022801"/>
    </source>
</evidence>
<keyword evidence="3" id="KW-0175">Coiled coil</keyword>
<dbReference type="EMBL" id="UPXZ01000040">
    <property type="protein sequence ID" value="VBB48592.1"/>
    <property type="molecule type" value="Genomic_DNA"/>
</dbReference>
<reference evidence="5" key="1">
    <citation type="submission" date="2018-07" db="EMBL/GenBank/DDBJ databases">
        <authorList>
            <consortium name="Genoscope - CEA"/>
            <person name="William W."/>
        </authorList>
    </citation>
    <scope>NUCLEOTIDE SEQUENCE</scope>
    <source>
        <strain evidence="5">IK1</strain>
    </source>
</reference>
<keyword evidence="1" id="KW-0479">Metal-binding</keyword>
<protein>
    <recommendedName>
        <fullName evidence="4">HIRAN domain-containing protein</fullName>
    </recommendedName>
</protein>
<evidence type="ECO:0000259" key="4">
    <source>
        <dbReference type="Pfam" id="PF08797"/>
    </source>
</evidence>
<dbReference type="GO" id="GO:0003676">
    <property type="term" value="F:nucleic acid binding"/>
    <property type="evidence" value="ECO:0007669"/>
    <property type="project" value="InterPro"/>
</dbReference>
<evidence type="ECO:0000313" key="5">
    <source>
        <dbReference type="EMBL" id="VBB48592.1"/>
    </source>
</evidence>
<keyword evidence="2" id="KW-0378">Hydrolase</keyword>
<gene>
    <name evidence="5" type="ORF">TRIP_D450047</name>
</gene>